<name>A0A0F6YFW6_9BACT</name>
<dbReference type="PANTHER" id="PTHR30037">
    <property type="entry name" value="DNA-3-METHYLADENINE GLYCOSYLASE 1"/>
    <property type="match status" value="1"/>
</dbReference>
<feature type="binding site" evidence="1">
    <location>
        <position position="191"/>
    </location>
    <ligand>
        <name>Zn(2+)</name>
        <dbReference type="ChEBI" id="CHEBI:29105"/>
    </ligand>
</feature>
<keyword evidence="3" id="KW-1185">Reference proteome</keyword>
<keyword evidence="1" id="KW-0479">Metal-binding</keyword>
<dbReference type="KEGG" id="samy:DB32_000064"/>
<dbReference type="AlphaFoldDB" id="A0A0F6YFW6"/>
<dbReference type="GO" id="GO:0008725">
    <property type="term" value="F:DNA-3-methyladenine glycosylase activity"/>
    <property type="evidence" value="ECO:0007669"/>
    <property type="project" value="InterPro"/>
</dbReference>
<dbReference type="InterPro" id="IPR011257">
    <property type="entry name" value="DNA_glycosylase"/>
</dbReference>
<sequence length="208" mass="23392">MDGLIRGTDGRARCAWPGDDALYLDYHDREWGRPIADDRRLFEKIVLEGFQSGLSWRTILHKRARFRAVFHDFDPARVARYGERDVARLLADPGIIRHRGKIEAAIANARAAVALIEHEGSLARVIWSFEPPAHERPSHVDLATVKAMPTTAASERLAKALKARGFRFFGPTTAYAMMQAVGLVNDHFEGCAMRDEVETARAAFVRPR</sequence>
<dbReference type="Pfam" id="PF03352">
    <property type="entry name" value="Adenine_glyco"/>
    <property type="match status" value="1"/>
</dbReference>
<dbReference type="GO" id="GO:0046872">
    <property type="term" value="F:metal ion binding"/>
    <property type="evidence" value="ECO:0007669"/>
    <property type="project" value="UniProtKB-KW"/>
</dbReference>
<dbReference type="SUPFAM" id="SSF48150">
    <property type="entry name" value="DNA-glycosylase"/>
    <property type="match status" value="1"/>
</dbReference>
<feature type="binding site" evidence="1">
    <location>
        <position position="187"/>
    </location>
    <ligand>
        <name>Zn(2+)</name>
        <dbReference type="ChEBI" id="CHEBI:29105"/>
    </ligand>
</feature>
<dbReference type="EMBL" id="CP011125">
    <property type="protein sequence ID" value="AKF02916.1"/>
    <property type="molecule type" value="Genomic_DNA"/>
</dbReference>
<feature type="binding site" evidence="1">
    <location>
        <position position="14"/>
    </location>
    <ligand>
        <name>Zn(2+)</name>
        <dbReference type="ChEBI" id="CHEBI:29105"/>
    </ligand>
</feature>
<gene>
    <name evidence="2" type="ORF">DB32_000064</name>
</gene>
<evidence type="ECO:0000313" key="3">
    <source>
        <dbReference type="Proteomes" id="UP000034883"/>
    </source>
</evidence>
<dbReference type="RefSeq" id="WP_275935449.1">
    <property type="nucleotide sequence ID" value="NZ_CP011125.1"/>
</dbReference>
<evidence type="ECO:0000313" key="2">
    <source>
        <dbReference type="EMBL" id="AKF02916.1"/>
    </source>
</evidence>
<organism evidence="2 3">
    <name type="scientific">Sandaracinus amylolyticus</name>
    <dbReference type="NCBI Taxonomy" id="927083"/>
    <lineage>
        <taxon>Bacteria</taxon>
        <taxon>Pseudomonadati</taxon>
        <taxon>Myxococcota</taxon>
        <taxon>Polyangia</taxon>
        <taxon>Polyangiales</taxon>
        <taxon>Sandaracinaceae</taxon>
        <taxon>Sandaracinus</taxon>
    </lineage>
</organism>
<dbReference type="STRING" id="927083.DB32_000064"/>
<dbReference type="Gene3D" id="1.10.340.30">
    <property type="entry name" value="Hypothetical protein, domain 2"/>
    <property type="match status" value="1"/>
</dbReference>
<dbReference type="InterPro" id="IPR052891">
    <property type="entry name" value="DNA-3mA_glycosylase"/>
</dbReference>
<dbReference type="PANTHER" id="PTHR30037:SF4">
    <property type="entry name" value="DNA-3-METHYLADENINE GLYCOSYLASE I"/>
    <property type="match status" value="1"/>
</dbReference>
<proteinExistence type="predicted"/>
<dbReference type="GO" id="GO:0006284">
    <property type="term" value="P:base-excision repair"/>
    <property type="evidence" value="ECO:0007669"/>
    <property type="project" value="InterPro"/>
</dbReference>
<evidence type="ECO:0000256" key="1">
    <source>
        <dbReference type="PIRSR" id="PIRSR605019-1"/>
    </source>
</evidence>
<dbReference type="Proteomes" id="UP000034883">
    <property type="component" value="Chromosome"/>
</dbReference>
<feature type="binding site" evidence="1">
    <location>
        <position position="27"/>
    </location>
    <ligand>
        <name>Zn(2+)</name>
        <dbReference type="ChEBI" id="CHEBI:29105"/>
    </ligand>
</feature>
<protein>
    <submittedName>
        <fullName evidence="2">DNA-3-methyladenine glycosylase</fullName>
    </submittedName>
</protein>
<reference evidence="2 3" key="1">
    <citation type="submission" date="2015-03" db="EMBL/GenBank/DDBJ databases">
        <title>Genome assembly of Sandaracinus amylolyticus DSM 53668.</title>
        <authorList>
            <person name="Sharma G."/>
            <person name="Subramanian S."/>
        </authorList>
    </citation>
    <scope>NUCLEOTIDE SEQUENCE [LARGE SCALE GENOMIC DNA]</scope>
    <source>
        <strain evidence="2 3">DSM 53668</strain>
    </source>
</reference>
<dbReference type="InterPro" id="IPR005019">
    <property type="entry name" value="Adenine_glyco"/>
</dbReference>
<accession>A0A0F6YFW6</accession>
<keyword evidence="1" id="KW-0862">Zinc</keyword>